<dbReference type="Proteomes" id="UP000663882">
    <property type="component" value="Unassembled WGS sequence"/>
</dbReference>
<evidence type="ECO:0000313" key="1">
    <source>
        <dbReference type="EMBL" id="CAF1487308.1"/>
    </source>
</evidence>
<dbReference type="OrthoDB" id="10020456at2759"/>
<evidence type="ECO:0000313" key="2">
    <source>
        <dbReference type="Proteomes" id="UP000663882"/>
    </source>
</evidence>
<comment type="caution">
    <text evidence="1">The sequence shown here is derived from an EMBL/GenBank/DDBJ whole genome shotgun (WGS) entry which is preliminary data.</text>
</comment>
<organism evidence="1 2">
    <name type="scientific">Rotaria sordida</name>
    <dbReference type="NCBI Taxonomy" id="392033"/>
    <lineage>
        <taxon>Eukaryota</taxon>
        <taxon>Metazoa</taxon>
        <taxon>Spiralia</taxon>
        <taxon>Gnathifera</taxon>
        <taxon>Rotifera</taxon>
        <taxon>Eurotatoria</taxon>
        <taxon>Bdelloidea</taxon>
        <taxon>Philodinida</taxon>
        <taxon>Philodinidae</taxon>
        <taxon>Rotaria</taxon>
    </lineage>
</organism>
<protein>
    <submittedName>
        <fullName evidence="1">Uncharacterized protein</fullName>
    </submittedName>
</protein>
<proteinExistence type="predicted"/>
<dbReference type="EMBL" id="CAJNOO010008921">
    <property type="protein sequence ID" value="CAF1487308.1"/>
    <property type="molecule type" value="Genomic_DNA"/>
</dbReference>
<accession>A0A815SF63</accession>
<feature type="non-terminal residue" evidence="1">
    <location>
        <position position="1"/>
    </location>
</feature>
<sequence>HSEFIIDNSPLSNHQSLCFIIIVKEQHKIKLIINQYDSLNQRPDV</sequence>
<gene>
    <name evidence="1" type="ORF">RFH988_LOCUS38254</name>
</gene>
<name>A0A815SF63_9BILA</name>
<reference evidence="1" key="1">
    <citation type="submission" date="2021-02" db="EMBL/GenBank/DDBJ databases">
        <authorList>
            <person name="Nowell W R."/>
        </authorList>
    </citation>
    <scope>NUCLEOTIDE SEQUENCE</scope>
</reference>
<dbReference type="AlphaFoldDB" id="A0A815SF63"/>